<feature type="transmembrane region" description="Helical" evidence="1">
    <location>
        <begin position="28"/>
        <end position="48"/>
    </location>
</feature>
<feature type="non-terminal residue" evidence="2">
    <location>
        <position position="1"/>
    </location>
</feature>
<feature type="transmembrane region" description="Helical" evidence="1">
    <location>
        <begin position="54"/>
        <end position="71"/>
    </location>
</feature>
<dbReference type="RefSeq" id="XP_040634407.1">
    <property type="nucleotide sequence ID" value="XM_040785100.1"/>
</dbReference>
<dbReference type="GeneID" id="63700224"/>
<sequence length="77" mass="8911">NMKTENGDSSHPHTPSAVNRVKQFIEGATILFITLLITDAFEGILFMQVDHHSVLHYVIFMSFHMSISFLYHKYKPM</sequence>
<organism evidence="2 3">
    <name type="scientific">Aspergillus ruber (strain CBS 135680)</name>
    <dbReference type="NCBI Taxonomy" id="1388766"/>
    <lineage>
        <taxon>Eukaryota</taxon>
        <taxon>Fungi</taxon>
        <taxon>Dikarya</taxon>
        <taxon>Ascomycota</taxon>
        <taxon>Pezizomycotina</taxon>
        <taxon>Eurotiomycetes</taxon>
        <taxon>Eurotiomycetidae</taxon>
        <taxon>Eurotiales</taxon>
        <taxon>Aspergillaceae</taxon>
        <taxon>Aspergillus</taxon>
        <taxon>Aspergillus subgen. Aspergillus</taxon>
    </lineage>
</organism>
<evidence type="ECO:0000256" key="1">
    <source>
        <dbReference type="SAM" id="Phobius"/>
    </source>
</evidence>
<accession>A0A017S195</accession>
<dbReference type="EMBL" id="KK088454">
    <property type="protein sequence ID" value="EYE90717.1"/>
    <property type="molecule type" value="Genomic_DNA"/>
</dbReference>
<evidence type="ECO:0000313" key="2">
    <source>
        <dbReference type="EMBL" id="EYE90717.1"/>
    </source>
</evidence>
<keyword evidence="1" id="KW-1133">Transmembrane helix</keyword>
<dbReference type="Proteomes" id="UP000019804">
    <property type="component" value="Unassembled WGS sequence"/>
</dbReference>
<keyword evidence="1" id="KW-0472">Membrane</keyword>
<reference evidence="3" key="1">
    <citation type="journal article" date="2014" name="Nat. Commun.">
        <title>Genomic adaptations of the halophilic Dead Sea filamentous fungus Eurotium rubrum.</title>
        <authorList>
            <person name="Kis-Papo T."/>
            <person name="Weig A.R."/>
            <person name="Riley R."/>
            <person name="Persoh D."/>
            <person name="Salamov A."/>
            <person name="Sun H."/>
            <person name="Lipzen A."/>
            <person name="Wasser S.P."/>
            <person name="Rambold G."/>
            <person name="Grigoriev I.V."/>
            <person name="Nevo E."/>
        </authorList>
    </citation>
    <scope>NUCLEOTIDE SEQUENCE [LARGE SCALE GENOMIC DNA]</scope>
    <source>
        <strain evidence="3">CBS 135680</strain>
    </source>
</reference>
<evidence type="ECO:0000313" key="3">
    <source>
        <dbReference type="Proteomes" id="UP000019804"/>
    </source>
</evidence>
<proteinExistence type="predicted"/>
<dbReference type="AlphaFoldDB" id="A0A017S195"/>
<gene>
    <name evidence="2" type="ORF">EURHEDRAFT_466465</name>
</gene>
<keyword evidence="1" id="KW-0812">Transmembrane</keyword>
<name>A0A017S195_ASPRC</name>
<protein>
    <submittedName>
        <fullName evidence="2">Uncharacterized protein</fullName>
    </submittedName>
</protein>
<dbReference type="OrthoDB" id="10334183at2759"/>
<keyword evidence="3" id="KW-1185">Reference proteome</keyword>
<dbReference type="HOGENOM" id="CLU_2644573_0_0_1"/>